<name>A0A3N7G0H2_POPTR</name>
<keyword evidence="3" id="KW-1185">Reference proteome</keyword>
<evidence type="ECO:0000313" key="2">
    <source>
        <dbReference type="EMBL" id="RQP00697.1"/>
    </source>
</evidence>
<gene>
    <name evidence="2" type="ORF">POPTR_015G069250</name>
</gene>
<dbReference type="EMBL" id="CM009304">
    <property type="protein sequence ID" value="RQP00697.1"/>
    <property type="molecule type" value="Genomic_DNA"/>
</dbReference>
<keyword evidence="1" id="KW-0812">Transmembrane</keyword>
<evidence type="ECO:0000256" key="1">
    <source>
        <dbReference type="SAM" id="Phobius"/>
    </source>
</evidence>
<sequence>MLPASIGMPLTGMILLYLFPGIVVGYVAKCLWRTIEGASN</sequence>
<organism evidence="2 3">
    <name type="scientific">Populus trichocarpa</name>
    <name type="common">Western balsam poplar</name>
    <name type="synonym">Populus balsamifera subsp. trichocarpa</name>
    <dbReference type="NCBI Taxonomy" id="3694"/>
    <lineage>
        <taxon>Eukaryota</taxon>
        <taxon>Viridiplantae</taxon>
        <taxon>Streptophyta</taxon>
        <taxon>Embryophyta</taxon>
        <taxon>Tracheophyta</taxon>
        <taxon>Spermatophyta</taxon>
        <taxon>Magnoliopsida</taxon>
        <taxon>eudicotyledons</taxon>
        <taxon>Gunneridae</taxon>
        <taxon>Pentapetalae</taxon>
        <taxon>rosids</taxon>
        <taxon>fabids</taxon>
        <taxon>Malpighiales</taxon>
        <taxon>Salicaceae</taxon>
        <taxon>Saliceae</taxon>
        <taxon>Populus</taxon>
    </lineage>
</organism>
<protein>
    <submittedName>
        <fullName evidence="2">Uncharacterized protein</fullName>
    </submittedName>
</protein>
<dbReference type="InParanoid" id="A0A3N7G0H2"/>
<evidence type="ECO:0000313" key="3">
    <source>
        <dbReference type="Proteomes" id="UP000006729"/>
    </source>
</evidence>
<accession>A0A3N7G0H2</accession>
<keyword evidence="1" id="KW-1133">Transmembrane helix</keyword>
<dbReference type="AlphaFoldDB" id="A0A3N7G0H2"/>
<keyword evidence="1" id="KW-0472">Membrane</keyword>
<reference evidence="2 3" key="1">
    <citation type="journal article" date="2006" name="Science">
        <title>The genome of black cottonwood, Populus trichocarpa (Torr. &amp; Gray).</title>
        <authorList>
            <person name="Tuskan G.A."/>
            <person name="Difazio S."/>
            <person name="Jansson S."/>
            <person name="Bohlmann J."/>
            <person name="Grigoriev I."/>
            <person name="Hellsten U."/>
            <person name="Putnam N."/>
            <person name="Ralph S."/>
            <person name="Rombauts S."/>
            <person name="Salamov A."/>
            <person name="Schein J."/>
            <person name="Sterck L."/>
            <person name="Aerts A."/>
            <person name="Bhalerao R.R."/>
            <person name="Bhalerao R.P."/>
            <person name="Blaudez D."/>
            <person name="Boerjan W."/>
            <person name="Brun A."/>
            <person name="Brunner A."/>
            <person name="Busov V."/>
            <person name="Campbell M."/>
            <person name="Carlson J."/>
            <person name="Chalot M."/>
            <person name="Chapman J."/>
            <person name="Chen G.L."/>
            <person name="Cooper D."/>
            <person name="Coutinho P.M."/>
            <person name="Couturier J."/>
            <person name="Covert S."/>
            <person name="Cronk Q."/>
            <person name="Cunningham R."/>
            <person name="Davis J."/>
            <person name="Degroeve S."/>
            <person name="Dejardin A."/>
            <person name="Depamphilis C."/>
            <person name="Detter J."/>
            <person name="Dirks B."/>
            <person name="Dubchak I."/>
            <person name="Duplessis S."/>
            <person name="Ehlting J."/>
            <person name="Ellis B."/>
            <person name="Gendler K."/>
            <person name="Goodstein D."/>
            <person name="Gribskov M."/>
            <person name="Grimwood J."/>
            <person name="Groover A."/>
            <person name="Gunter L."/>
            <person name="Hamberger B."/>
            <person name="Heinze B."/>
            <person name="Helariutta Y."/>
            <person name="Henrissat B."/>
            <person name="Holligan D."/>
            <person name="Holt R."/>
            <person name="Huang W."/>
            <person name="Islam-Faridi N."/>
            <person name="Jones S."/>
            <person name="Jones-Rhoades M."/>
            <person name="Jorgensen R."/>
            <person name="Joshi C."/>
            <person name="Kangasjarvi J."/>
            <person name="Karlsson J."/>
            <person name="Kelleher C."/>
            <person name="Kirkpatrick R."/>
            <person name="Kirst M."/>
            <person name="Kohler A."/>
            <person name="Kalluri U."/>
            <person name="Larimer F."/>
            <person name="Leebens-Mack J."/>
            <person name="Leple J.C."/>
            <person name="Locascio P."/>
            <person name="Lou Y."/>
            <person name="Lucas S."/>
            <person name="Martin F."/>
            <person name="Montanini B."/>
            <person name="Napoli C."/>
            <person name="Nelson D.R."/>
            <person name="Nelson C."/>
            <person name="Nieminen K."/>
            <person name="Nilsson O."/>
            <person name="Pereda V."/>
            <person name="Peter G."/>
            <person name="Philippe R."/>
            <person name="Pilate G."/>
            <person name="Poliakov A."/>
            <person name="Razumovskaya J."/>
            <person name="Richardson P."/>
            <person name="Rinaldi C."/>
            <person name="Ritland K."/>
            <person name="Rouze P."/>
            <person name="Ryaboy D."/>
            <person name="Schmutz J."/>
            <person name="Schrader J."/>
            <person name="Segerman B."/>
            <person name="Shin H."/>
            <person name="Siddiqui A."/>
            <person name="Sterky F."/>
            <person name="Terry A."/>
            <person name="Tsai C.J."/>
            <person name="Uberbacher E."/>
            <person name="Unneberg P."/>
            <person name="Vahala J."/>
            <person name="Wall K."/>
            <person name="Wessler S."/>
            <person name="Yang G."/>
            <person name="Yin T."/>
            <person name="Douglas C."/>
            <person name="Marra M."/>
            <person name="Sandberg G."/>
            <person name="Van de Peer Y."/>
            <person name="Rokhsar D."/>
        </authorList>
    </citation>
    <scope>NUCLEOTIDE SEQUENCE [LARGE SCALE GENOMIC DNA]</scope>
    <source>
        <strain evidence="3">cv. Nisqually</strain>
    </source>
</reference>
<proteinExistence type="predicted"/>
<feature type="transmembrane region" description="Helical" evidence="1">
    <location>
        <begin position="6"/>
        <end position="28"/>
    </location>
</feature>
<dbReference type="Proteomes" id="UP000006729">
    <property type="component" value="Chromosome 15"/>
</dbReference>